<dbReference type="InterPro" id="IPR014721">
    <property type="entry name" value="Ribsml_uS5_D2-typ_fold_subgr"/>
</dbReference>
<evidence type="ECO:0000256" key="4">
    <source>
        <dbReference type="ARBA" id="ARBA00022679"/>
    </source>
</evidence>
<dbReference type="PANTHER" id="PTHR43527:SF2">
    <property type="entry name" value="4-DIPHOSPHOCYTIDYL-2-C-METHYL-D-ERYTHRITOL KINASE, CHLOROPLASTIC"/>
    <property type="match status" value="1"/>
</dbReference>
<dbReference type="SUPFAM" id="SSF54211">
    <property type="entry name" value="Ribosomal protein S5 domain 2-like"/>
    <property type="match status" value="1"/>
</dbReference>
<keyword evidence="9" id="KW-0414">Isoprene biosynthesis</keyword>
<feature type="domain" description="GHMP kinase N-terminal" evidence="10">
    <location>
        <begin position="68"/>
        <end position="143"/>
    </location>
</feature>
<evidence type="ECO:0000313" key="13">
    <source>
        <dbReference type="Proteomes" id="UP001466331"/>
    </source>
</evidence>
<dbReference type="SUPFAM" id="SSF55060">
    <property type="entry name" value="GHMP Kinase, C-terminal domain"/>
    <property type="match status" value="1"/>
</dbReference>
<feature type="binding site" evidence="9">
    <location>
        <begin position="96"/>
        <end position="106"/>
    </location>
    <ligand>
        <name>ATP</name>
        <dbReference type="ChEBI" id="CHEBI:30616"/>
    </ligand>
</feature>
<comment type="catalytic activity">
    <reaction evidence="9">
        <text>4-CDP-2-C-methyl-D-erythritol + ATP = 4-CDP-2-C-methyl-D-erythritol 2-phosphate + ADP + H(+)</text>
        <dbReference type="Rhea" id="RHEA:18437"/>
        <dbReference type="ChEBI" id="CHEBI:15378"/>
        <dbReference type="ChEBI" id="CHEBI:30616"/>
        <dbReference type="ChEBI" id="CHEBI:57823"/>
        <dbReference type="ChEBI" id="CHEBI:57919"/>
        <dbReference type="ChEBI" id="CHEBI:456216"/>
        <dbReference type="EC" id="2.7.1.148"/>
    </reaction>
</comment>
<comment type="function">
    <text evidence="9">Catalyzes the phosphorylation of the position 2 hydroxy group of 4-diphosphocytidyl-2C-methyl-D-erythritol.</text>
</comment>
<keyword evidence="7 9" id="KW-0067">ATP-binding</keyword>
<keyword evidence="5 9" id="KW-0547">Nucleotide-binding</keyword>
<dbReference type="Gene3D" id="3.30.70.890">
    <property type="entry name" value="GHMP kinase, C-terminal domain"/>
    <property type="match status" value="1"/>
</dbReference>
<dbReference type="InterPro" id="IPR013750">
    <property type="entry name" value="GHMP_kinase_C_dom"/>
</dbReference>
<evidence type="ECO:0000256" key="7">
    <source>
        <dbReference type="ARBA" id="ARBA00022840"/>
    </source>
</evidence>
<keyword evidence="4 9" id="KW-0808">Transferase</keyword>
<dbReference type="Proteomes" id="UP001466331">
    <property type="component" value="Unassembled WGS sequence"/>
</dbReference>
<dbReference type="RefSeq" id="WP_420070368.1">
    <property type="nucleotide sequence ID" value="NZ_JBCHKQ010000007.1"/>
</dbReference>
<organism evidence="12 13">
    <name type="scientific">Rarispira pelagica</name>
    <dbReference type="NCBI Taxonomy" id="3141764"/>
    <lineage>
        <taxon>Bacteria</taxon>
        <taxon>Pseudomonadati</taxon>
        <taxon>Spirochaetota</taxon>
        <taxon>Spirochaetia</taxon>
        <taxon>Winmispirales</taxon>
        <taxon>Winmispiraceae</taxon>
        <taxon>Rarispira</taxon>
    </lineage>
</organism>
<dbReference type="HAMAP" id="MF_00061">
    <property type="entry name" value="IspE"/>
    <property type="match status" value="1"/>
</dbReference>
<evidence type="ECO:0000256" key="5">
    <source>
        <dbReference type="ARBA" id="ARBA00022741"/>
    </source>
</evidence>
<comment type="similarity">
    <text evidence="1 9">Belongs to the GHMP kinase family. IspE subfamily.</text>
</comment>
<proteinExistence type="inferred from homology"/>
<dbReference type="PIRSF" id="PIRSF010376">
    <property type="entry name" value="IspE"/>
    <property type="match status" value="1"/>
</dbReference>
<evidence type="ECO:0000256" key="8">
    <source>
        <dbReference type="ARBA" id="ARBA00032554"/>
    </source>
</evidence>
<dbReference type="InterPro" id="IPR020568">
    <property type="entry name" value="Ribosomal_Su5_D2-typ_SF"/>
</dbReference>
<gene>
    <name evidence="9 12" type="primary">ispE</name>
    <name evidence="12" type="ORF">WKV44_10225</name>
</gene>
<dbReference type="Pfam" id="PF00288">
    <property type="entry name" value="GHMP_kinases_N"/>
    <property type="match status" value="1"/>
</dbReference>
<dbReference type="Gene3D" id="3.30.230.10">
    <property type="match status" value="1"/>
</dbReference>
<evidence type="ECO:0000256" key="6">
    <source>
        <dbReference type="ARBA" id="ARBA00022777"/>
    </source>
</evidence>
<dbReference type="GO" id="GO:0050515">
    <property type="term" value="F:4-(cytidine 5'-diphospho)-2-C-methyl-D-erythritol kinase activity"/>
    <property type="evidence" value="ECO:0007669"/>
    <property type="project" value="UniProtKB-EC"/>
</dbReference>
<reference evidence="12 13" key="1">
    <citation type="submission" date="2024-03" db="EMBL/GenBank/DDBJ databases">
        <title>Ignisphaera cupida sp. nov., a hyperthermophilic hydrolytic archaeon from a hot spring of Kamchatka, and proposal of Ignisphaeraceae fam. nov.</title>
        <authorList>
            <person name="Podosokorskaya O.A."/>
            <person name="Elcheninov A.G."/>
            <person name="Maltseva A.I."/>
            <person name="Zayulina K.S."/>
            <person name="Novikov A."/>
            <person name="Merkel A.Y."/>
        </authorList>
    </citation>
    <scope>NUCLEOTIDE SEQUENCE [LARGE SCALE GENOMIC DNA]</scope>
    <source>
        <strain evidence="12 13">38H-sp</strain>
    </source>
</reference>
<dbReference type="InterPro" id="IPR006204">
    <property type="entry name" value="GHMP_kinase_N_dom"/>
</dbReference>
<dbReference type="EMBL" id="JBCHKQ010000007">
    <property type="protein sequence ID" value="MEM5948916.1"/>
    <property type="molecule type" value="Genomic_DNA"/>
</dbReference>
<keyword evidence="13" id="KW-1185">Reference proteome</keyword>
<protein>
    <recommendedName>
        <fullName evidence="3 9">4-diphosphocytidyl-2-C-methyl-D-erythritol kinase</fullName>
        <shortName evidence="9">CMK</shortName>
        <ecNumber evidence="2 9">2.7.1.148</ecNumber>
    </recommendedName>
    <alternativeName>
        <fullName evidence="8 9">4-(cytidine-5'-diphospho)-2-C-methyl-D-erythritol kinase</fullName>
    </alternativeName>
</protein>
<evidence type="ECO:0000256" key="9">
    <source>
        <dbReference type="HAMAP-Rule" id="MF_00061"/>
    </source>
</evidence>
<dbReference type="NCBIfam" id="TIGR00154">
    <property type="entry name" value="ispE"/>
    <property type="match status" value="1"/>
</dbReference>
<evidence type="ECO:0000256" key="2">
    <source>
        <dbReference type="ARBA" id="ARBA00012052"/>
    </source>
</evidence>
<evidence type="ECO:0000259" key="11">
    <source>
        <dbReference type="Pfam" id="PF08544"/>
    </source>
</evidence>
<dbReference type="EC" id="2.7.1.148" evidence="2 9"/>
<dbReference type="InterPro" id="IPR004424">
    <property type="entry name" value="IspE"/>
</dbReference>
<comment type="caution">
    <text evidence="12">The sequence shown here is derived from an EMBL/GenBank/DDBJ whole genome shotgun (WGS) entry which is preliminary data.</text>
</comment>
<accession>A0ABU9UEM8</accession>
<sequence length="292" mass="32453">MAKDKFPYMIFSPAKVNLHLKILDRRADGYHNIFSLFQCVSMSDRIWICSLTEPSDLVDGVDATPGSNTLIKVLNEFRSYTGLDFFAHIRVEKNIPQGAGLGGGSSNAASLLKALNEIFSTQLGVDDLIEIGAKVGSDVPFFLKSPAAIVSGRGEVLKPIRARDDFFIVLVEPGFCVNTSDAYAWLDAYAEGNPGFFDMQDPNIEEQYLFFEPEKWDFYNSFLPVLLERFPILLDLERLLRTYGAVYTNVSGSGSTFFGVFNYESDAHNACVSLKKKGFSAHCVRPLSFFPG</sequence>
<name>A0ABU9UEM8_9SPIR</name>
<comment type="pathway">
    <text evidence="9">Isoprenoid biosynthesis; isopentenyl diphosphate biosynthesis via DXP pathway; isopentenyl diphosphate from 1-deoxy-D-xylulose 5-phosphate: step 3/6.</text>
</comment>
<evidence type="ECO:0000259" key="10">
    <source>
        <dbReference type="Pfam" id="PF00288"/>
    </source>
</evidence>
<feature type="active site" evidence="9">
    <location>
        <position position="138"/>
    </location>
</feature>
<dbReference type="PANTHER" id="PTHR43527">
    <property type="entry name" value="4-DIPHOSPHOCYTIDYL-2-C-METHYL-D-ERYTHRITOL KINASE, CHLOROPLASTIC"/>
    <property type="match status" value="1"/>
</dbReference>
<dbReference type="InterPro" id="IPR036554">
    <property type="entry name" value="GHMP_kinase_C_sf"/>
</dbReference>
<feature type="domain" description="GHMP kinase C-terminal" evidence="11">
    <location>
        <begin position="224"/>
        <end position="277"/>
    </location>
</feature>
<keyword evidence="6 9" id="KW-0418">Kinase</keyword>
<evidence type="ECO:0000256" key="1">
    <source>
        <dbReference type="ARBA" id="ARBA00009684"/>
    </source>
</evidence>
<evidence type="ECO:0000256" key="3">
    <source>
        <dbReference type="ARBA" id="ARBA00017473"/>
    </source>
</evidence>
<feature type="active site" evidence="9">
    <location>
        <position position="15"/>
    </location>
</feature>
<dbReference type="Pfam" id="PF08544">
    <property type="entry name" value="GHMP_kinases_C"/>
    <property type="match status" value="1"/>
</dbReference>
<evidence type="ECO:0000313" key="12">
    <source>
        <dbReference type="EMBL" id="MEM5948916.1"/>
    </source>
</evidence>